<gene>
    <name evidence="13" type="ORF">S03H2_13165</name>
</gene>
<dbReference type="GO" id="GO:0006420">
    <property type="term" value="P:arginyl-tRNA aminoacylation"/>
    <property type="evidence" value="ECO:0007669"/>
    <property type="project" value="InterPro"/>
</dbReference>
<dbReference type="SMART" id="SM00836">
    <property type="entry name" value="DALR_1"/>
    <property type="match status" value="1"/>
</dbReference>
<dbReference type="Gene3D" id="1.10.730.10">
    <property type="entry name" value="Isoleucyl-tRNA Synthetase, Domain 1"/>
    <property type="match status" value="1"/>
</dbReference>
<dbReference type="EC" id="6.1.1.19" evidence="4"/>
<dbReference type="AlphaFoldDB" id="X1GR53"/>
<dbReference type="InterPro" id="IPR001278">
    <property type="entry name" value="Arg-tRNA-ligase"/>
</dbReference>
<dbReference type="CDD" id="cd00671">
    <property type="entry name" value="ArgRS_core"/>
    <property type="match status" value="1"/>
</dbReference>
<evidence type="ECO:0000256" key="7">
    <source>
        <dbReference type="ARBA" id="ARBA00022741"/>
    </source>
</evidence>
<sequence>EEIDIGKGQKIMIEFVSANPTGPINIASARAAAVGDSLARLLKRTGYNVVSEYYINDGGRQSTLLAESVRQRIRELNGKTAEIPEGGYHGEYIIDLAKEVKEKGIEDIEKIKKYAIDYFTEGHKRILQEFGVEFNNWIRESSIYQKGYVDDVLSLLQEKNLTYVKDGAVWIRTTKFGDNEDRVIITSDNRHTYLLPDIAYHLDKMKRQHDRLINIWGPDHQAQIKSLQCGIIAIGYPRETLEILIVQQVHLKEAGKLIKMSKRAGVIKTLKELLKHVPKDVVRFFLLMRSNSQPLDFDLDLALEQSDENPVFYVQYAHARIKSIIRKVQEQGIEYGGSFAKNLIKETEEIVLVKAILKFPEVIEDAARNFEPYMLTYYLIELARIFHSFYQRHRVINEDKELTQARLALITKTAETIESGLEILGISCPERM</sequence>
<protein>
    <recommendedName>
        <fullName evidence="4">arginine--tRNA ligase</fullName>
        <ecNumber evidence="4">6.1.1.19</ecNumber>
    </recommendedName>
</protein>
<dbReference type="Pfam" id="PF00750">
    <property type="entry name" value="tRNA-synt_1d"/>
    <property type="match status" value="1"/>
</dbReference>
<keyword evidence="6" id="KW-0436">Ligase</keyword>
<evidence type="ECO:0000256" key="9">
    <source>
        <dbReference type="ARBA" id="ARBA00022917"/>
    </source>
</evidence>
<dbReference type="SUPFAM" id="SSF47323">
    <property type="entry name" value="Anticodon-binding domain of a subclass of class I aminoacyl-tRNA synthetases"/>
    <property type="match status" value="1"/>
</dbReference>
<dbReference type="NCBIfam" id="TIGR00456">
    <property type="entry name" value="argS"/>
    <property type="match status" value="1"/>
</dbReference>
<dbReference type="FunFam" id="1.10.730.10:FF:000008">
    <property type="entry name" value="Arginine--tRNA ligase"/>
    <property type="match status" value="1"/>
</dbReference>
<dbReference type="InterPro" id="IPR014729">
    <property type="entry name" value="Rossmann-like_a/b/a_fold"/>
</dbReference>
<evidence type="ECO:0000259" key="12">
    <source>
        <dbReference type="SMART" id="SM00836"/>
    </source>
</evidence>
<dbReference type="InterPro" id="IPR008909">
    <property type="entry name" value="DALR_anticod-bd"/>
</dbReference>
<comment type="catalytic activity">
    <reaction evidence="11">
        <text>tRNA(Arg) + L-arginine + ATP = L-arginyl-tRNA(Arg) + AMP + diphosphate</text>
        <dbReference type="Rhea" id="RHEA:20301"/>
        <dbReference type="Rhea" id="RHEA-COMP:9658"/>
        <dbReference type="Rhea" id="RHEA-COMP:9673"/>
        <dbReference type="ChEBI" id="CHEBI:30616"/>
        <dbReference type="ChEBI" id="CHEBI:32682"/>
        <dbReference type="ChEBI" id="CHEBI:33019"/>
        <dbReference type="ChEBI" id="CHEBI:78442"/>
        <dbReference type="ChEBI" id="CHEBI:78513"/>
        <dbReference type="ChEBI" id="CHEBI:456215"/>
        <dbReference type="EC" id="6.1.1.19"/>
    </reaction>
</comment>
<dbReference type="Pfam" id="PF05746">
    <property type="entry name" value="DALR_1"/>
    <property type="match status" value="1"/>
</dbReference>
<dbReference type="InterPro" id="IPR009080">
    <property type="entry name" value="tRNAsynth_Ia_anticodon-bd"/>
</dbReference>
<comment type="similarity">
    <text evidence="2">Belongs to the class-I aminoacyl-tRNA synthetase family.</text>
</comment>
<evidence type="ECO:0000256" key="5">
    <source>
        <dbReference type="ARBA" id="ARBA00022490"/>
    </source>
</evidence>
<dbReference type="EMBL" id="BARU01006685">
    <property type="protein sequence ID" value="GAH35458.1"/>
    <property type="molecule type" value="Genomic_DNA"/>
</dbReference>
<keyword evidence="10" id="KW-0030">Aminoacyl-tRNA synthetase</keyword>
<dbReference type="PANTHER" id="PTHR11956">
    <property type="entry name" value="ARGINYL-TRNA SYNTHETASE"/>
    <property type="match status" value="1"/>
</dbReference>
<evidence type="ECO:0000256" key="4">
    <source>
        <dbReference type="ARBA" id="ARBA00012837"/>
    </source>
</evidence>
<name>X1GR53_9ZZZZ</name>
<feature type="non-terminal residue" evidence="13">
    <location>
        <position position="1"/>
    </location>
</feature>
<evidence type="ECO:0000313" key="13">
    <source>
        <dbReference type="EMBL" id="GAH35458.1"/>
    </source>
</evidence>
<keyword evidence="8" id="KW-0067">ATP-binding</keyword>
<evidence type="ECO:0000256" key="11">
    <source>
        <dbReference type="ARBA" id="ARBA00049339"/>
    </source>
</evidence>
<feature type="domain" description="DALR anticodon binding" evidence="12">
    <location>
        <begin position="314"/>
        <end position="432"/>
    </location>
</feature>
<evidence type="ECO:0000256" key="6">
    <source>
        <dbReference type="ARBA" id="ARBA00022598"/>
    </source>
</evidence>
<dbReference type="GO" id="GO:0005737">
    <property type="term" value="C:cytoplasm"/>
    <property type="evidence" value="ECO:0007669"/>
    <property type="project" value="UniProtKB-SubCell"/>
</dbReference>
<dbReference type="PANTHER" id="PTHR11956:SF5">
    <property type="entry name" value="ARGININE--TRNA LIGASE, CYTOPLASMIC"/>
    <property type="match status" value="1"/>
</dbReference>
<keyword evidence="7" id="KW-0547">Nucleotide-binding</keyword>
<dbReference type="FunFam" id="3.40.50.620:FF:000062">
    <property type="entry name" value="Arginine--tRNA ligase"/>
    <property type="match status" value="1"/>
</dbReference>
<evidence type="ECO:0000256" key="1">
    <source>
        <dbReference type="ARBA" id="ARBA00004496"/>
    </source>
</evidence>
<accession>X1GR53</accession>
<comment type="subunit">
    <text evidence="3">Monomer.</text>
</comment>
<evidence type="ECO:0000256" key="10">
    <source>
        <dbReference type="ARBA" id="ARBA00023146"/>
    </source>
</evidence>
<dbReference type="SUPFAM" id="SSF52374">
    <property type="entry name" value="Nucleotidylyl transferase"/>
    <property type="match status" value="1"/>
</dbReference>
<evidence type="ECO:0000256" key="2">
    <source>
        <dbReference type="ARBA" id="ARBA00005594"/>
    </source>
</evidence>
<comment type="caution">
    <text evidence="13">The sequence shown here is derived from an EMBL/GenBank/DDBJ whole genome shotgun (WGS) entry which is preliminary data.</text>
</comment>
<proteinExistence type="inferred from homology"/>
<reference evidence="13" key="1">
    <citation type="journal article" date="2014" name="Front. Microbiol.">
        <title>High frequency of phylogenetically diverse reductive dehalogenase-homologous genes in deep subseafloor sedimentary metagenomes.</title>
        <authorList>
            <person name="Kawai M."/>
            <person name="Futagami T."/>
            <person name="Toyoda A."/>
            <person name="Takaki Y."/>
            <person name="Nishi S."/>
            <person name="Hori S."/>
            <person name="Arai W."/>
            <person name="Tsubouchi T."/>
            <person name="Morono Y."/>
            <person name="Uchiyama I."/>
            <person name="Ito T."/>
            <person name="Fujiyama A."/>
            <person name="Inagaki F."/>
            <person name="Takami H."/>
        </authorList>
    </citation>
    <scope>NUCLEOTIDE SEQUENCE</scope>
    <source>
        <strain evidence="13">Expedition CK06-06</strain>
    </source>
</reference>
<dbReference type="GO" id="GO:0005524">
    <property type="term" value="F:ATP binding"/>
    <property type="evidence" value="ECO:0007669"/>
    <property type="project" value="UniProtKB-KW"/>
</dbReference>
<evidence type="ECO:0000256" key="3">
    <source>
        <dbReference type="ARBA" id="ARBA00011245"/>
    </source>
</evidence>
<organism evidence="13">
    <name type="scientific">marine sediment metagenome</name>
    <dbReference type="NCBI Taxonomy" id="412755"/>
    <lineage>
        <taxon>unclassified sequences</taxon>
        <taxon>metagenomes</taxon>
        <taxon>ecological metagenomes</taxon>
    </lineage>
</organism>
<keyword evidence="9" id="KW-0648">Protein biosynthesis</keyword>
<dbReference type="GO" id="GO:0004814">
    <property type="term" value="F:arginine-tRNA ligase activity"/>
    <property type="evidence" value="ECO:0007669"/>
    <property type="project" value="UniProtKB-EC"/>
</dbReference>
<dbReference type="PRINTS" id="PR01038">
    <property type="entry name" value="TRNASYNTHARG"/>
</dbReference>
<comment type="subcellular location">
    <subcellularLocation>
        <location evidence="1">Cytoplasm</location>
    </subcellularLocation>
</comment>
<keyword evidence="5" id="KW-0963">Cytoplasm</keyword>
<evidence type="ECO:0000256" key="8">
    <source>
        <dbReference type="ARBA" id="ARBA00022840"/>
    </source>
</evidence>
<dbReference type="InterPro" id="IPR035684">
    <property type="entry name" value="ArgRS_core"/>
</dbReference>
<dbReference type="Gene3D" id="3.40.50.620">
    <property type="entry name" value="HUPs"/>
    <property type="match status" value="1"/>
</dbReference>